<evidence type="ECO:0000313" key="4">
    <source>
        <dbReference type="Proteomes" id="UP000247980"/>
    </source>
</evidence>
<dbReference type="Pfam" id="PF01381">
    <property type="entry name" value="HTH_3"/>
    <property type="match status" value="1"/>
</dbReference>
<dbReference type="SUPFAM" id="SSF51182">
    <property type="entry name" value="RmlC-like cupins"/>
    <property type="match status" value="1"/>
</dbReference>
<dbReference type="PROSITE" id="PS50943">
    <property type="entry name" value="HTH_CROC1"/>
    <property type="match status" value="1"/>
</dbReference>
<dbReference type="CDD" id="cd00093">
    <property type="entry name" value="HTH_XRE"/>
    <property type="match status" value="1"/>
</dbReference>
<dbReference type="Proteomes" id="UP000247980">
    <property type="component" value="Unassembled WGS sequence"/>
</dbReference>
<keyword evidence="4" id="KW-1185">Reference proteome</keyword>
<comment type="caution">
    <text evidence="3">The sequence shown here is derived from an EMBL/GenBank/DDBJ whole genome shotgun (WGS) entry which is preliminary data.</text>
</comment>
<proteinExistence type="predicted"/>
<dbReference type="Gene3D" id="2.60.120.10">
    <property type="entry name" value="Jelly Rolls"/>
    <property type="match status" value="1"/>
</dbReference>
<dbReference type="PANTHER" id="PTHR46797:SF1">
    <property type="entry name" value="METHYLPHOSPHONATE SYNTHASE"/>
    <property type="match status" value="1"/>
</dbReference>
<dbReference type="Pfam" id="PF07883">
    <property type="entry name" value="Cupin_2"/>
    <property type="match status" value="1"/>
</dbReference>
<name>A0A2V5IST5_9MICC</name>
<dbReference type="InterPro" id="IPR001387">
    <property type="entry name" value="Cro/C1-type_HTH"/>
</dbReference>
<evidence type="ECO:0000259" key="2">
    <source>
        <dbReference type="PROSITE" id="PS50943"/>
    </source>
</evidence>
<reference evidence="3 4" key="1">
    <citation type="submission" date="2018-05" db="EMBL/GenBank/DDBJ databases">
        <title>Genetic diversity of glacier-inhabiting Cryobacterium bacteria in China and description of Cryobacterium mengkeensis sp. nov. and Arthrobacter glacialis sp. nov.</title>
        <authorList>
            <person name="Liu Q."/>
            <person name="Xin Y.-H."/>
        </authorList>
    </citation>
    <scope>NUCLEOTIDE SEQUENCE [LARGE SCALE GENOMIC DNA]</scope>
    <source>
        <strain evidence="3 4">B7</strain>
    </source>
</reference>
<dbReference type="PANTHER" id="PTHR46797">
    <property type="entry name" value="HTH-TYPE TRANSCRIPTIONAL REGULATOR"/>
    <property type="match status" value="1"/>
</dbReference>
<dbReference type="OrthoDB" id="513181at2"/>
<dbReference type="Gene3D" id="1.10.260.40">
    <property type="entry name" value="lambda repressor-like DNA-binding domains"/>
    <property type="match status" value="1"/>
</dbReference>
<feature type="domain" description="HTH cro/C1-type" evidence="2">
    <location>
        <begin position="15"/>
        <end position="69"/>
    </location>
</feature>
<evidence type="ECO:0000313" key="3">
    <source>
        <dbReference type="EMBL" id="PYI37203.1"/>
    </source>
</evidence>
<organism evidence="3 4">
    <name type="scientific">Arthrobacter psychrolactophilus</name>
    <dbReference type="NCBI Taxonomy" id="92442"/>
    <lineage>
        <taxon>Bacteria</taxon>
        <taxon>Bacillati</taxon>
        <taxon>Actinomycetota</taxon>
        <taxon>Actinomycetes</taxon>
        <taxon>Micrococcales</taxon>
        <taxon>Micrococcaceae</taxon>
        <taxon>Arthrobacter</taxon>
    </lineage>
</organism>
<dbReference type="AlphaFoldDB" id="A0A2V5IST5"/>
<gene>
    <name evidence="3" type="ORF">CVS30_16840</name>
</gene>
<keyword evidence="1" id="KW-0238">DNA-binding</keyword>
<evidence type="ECO:0000256" key="1">
    <source>
        <dbReference type="ARBA" id="ARBA00023125"/>
    </source>
</evidence>
<dbReference type="GO" id="GO:0003700">
    <property type="term" value="F:DNA-binding transcription factor activity"/>
    <property type="evidence" value="ECO:0007669"/>
    <property type="project" value="TreeGrafter"/>
</dbReference>
<dbReference type="InterPro" id="IPR013096">
    <property type="entry name" value="Cupin_2"/>
</dbReference>
<dbReference type="SUPFAM" id="SSF47413">
    <property type="entry name" value="lambda repressor-like DNA-binding domains"/>
    <property type="match status" value="1"/>
</dbReference>
<accession>A0A2V5IST5</accession>
<dbReference type="InterPro" id="IPR010982">
    <property type="entry name" value="Lambda_DNA-bd_dom_sf"/>
</dbReference>
<dbReference type="SMART" id="SM00530">
    <property type="entry name" value="HTH_XRE"/>
    <property type="match status" value="1"/>
</dbReference>
<dbReference type="RefSeq" id="WP_110486708.1">
    <property type="nucleotide sequence ID" value="NZ_QJVC01000027.1"/>
</dbReference>
<dbReference type="CDD" id="cd02209">
    <property type="entry name" value="cupin_XRE_C"/>
    <property type="match status" value="1"/>
</dbReference>
<sequence>MTQENDVDAVIRQRIRSLRLARGWSLENLAARCQLSASTLSRIESGHRRMALDQLLLIARAFDTTLDALVEQAGQDDVVIRPLPSHAPGLTTWVLSSADGIHGKTVAKMRITPGRPGERGVHAGRDWFTVLSGIVRLELGEQTILVHPGEVAEFSTMTPHAICAHLGPVEILTIFNHDGGQAHLHGA</sequence>
<dbReference type="GO" id="GO:0003677">
    <property type="term" value="F:DNA binding"/>
    <property type="evidence" value="ECO:0007669"/>
    <property type="project" value="UniProtKB-KW"/>
</dbReference>
<dbReference type="InterPro" id="IPR014710">
    <property type="entry name" value="RmlC-like_jellyroll"/>
</dbReference>
<dbReference type="InterPro" id="IPR050807">
    <property type="entry name" value="TransReg_Diox_bact_type"/>
</dbReference>
<dbReference type="InterPro" id="IPR011051">
    <property type="entry name" value="RmlC_Cupin_sf"/>
</dbReference>
<protein>
    <submittedName>
        <fullName evidence="3">XRE family transcriptional regulator</fullName>
    </submittedName>
</protein>
<dbReference type="EMBL" id="QJVC01000027">
    <property type="protein sequence ID" value="PYI37203.1"/>
    <property type="molecule type" value="Genomic_DNA"/>
</dbReference>
<dbReference type="GO" id="GO:0005829">
    <property type="term" value="C:cytosol"/>
    <property type="evidence" value="ECO:0007669"/>
    <property type="project" value="TreeGrafter"/>
</dbReference>